<sequence length="124" mass="14109">EERFDGGALSDHEKGRLDGQWRSVRAVSPLYRPFLVDAAALCMMLREPGREECKRHQGCPVMWWFKKCTTTTIHPSFLLLGSLSLSLSHLLLSALEDTSLFPVALELMGEERDNRCLPWHQAGR</sequence>
<evidence type="ECO:0000313" key="2">
    <source>
        <dbReference type="Proteomes" id="UP001055439"/>
    </source>
</evidence>
<dbReference type="OrthoDB" id="4062651at2759"/>
<organism evidence="1 2">
    <name type="scientific">Musa troglodytarum</name>
    <name type="common">fe'i banana</name>
    <dbReference type="NCBI Taxonomy" id="320322"/>
    <lineage>
        <taxon>Eukaryota</taxon>
        <taxon>Viridiplantae</taxon>
        <taxon>Streptophyta</taxon>
        <taxon>Embryophyta</taxon>
        <taxon>Tracheophyta</taxon>
        <taxon>Spermatophyta</taxon>
        <taxon>Magnoliopsida</taxon>
        <taxon>Liliopsida</taxon>
        <taxon>Zingiberales</taxon>
        <taxon>Musaceae</taxon>
        <taxon>Musa</taxon>
    </lineage>
</organism>
<dbReference type="AlphaFoldDB" id="A0A9E7KR91"/>
<keyword evidence="2" id="KW-1185">Reference proteome</keyword>
<feature type="non-terminal residue" evidence="1">
    <location>
        <position position="1"/>
    </location>
</feature>
<reference evidence="1" key="1">
    <citation type="submission" date="2022-05" db="EMBL/GenBank/DDBJ databases">
        <title>The Musa troglodytarum L. genome provides insights into the mechanism of non-climacteric behaviour and enrichment of carotenoids.</title>
        <authorList>
            <person name="Wang J."/>
        </authorList>
    </citation>
    <scope>NUCLEOTIDE SEQUENCE</scope>
    <source>
        <tissue evidence="1">Leaf</tissue>
    </source>
</reference>
<gene>
    <name evidence="1" type="ORF">MUK42_08089</name>
</gene>
<accession>A0A9E7KR91</accession>
<proteinExistence type="predicted"/>
<protein>
    <submittedName>
        <fullName evidence="1">Uncharacterized protein</fullName>
    </submittedName>
</protein>
<name>A0A9E7KR91_9LILI</name>
<dbReference type="EMBL" id="CP097510">
    <property type="protein sequence ID" value="URE26556.1"/>
    <property type="molecule type" value="Genomic_DNA"/>
</dbReference>
<dbReference type="Proteomes" id="UP001055439">
    <property type="component" value="Chromosome 8"/>
</dbReference>
<evidence type="ECO:0000313" key="1">
    <source>
        <dbReference type="EMBL" id="URE26556.1"/>
    </source>
</evidence>